<comment type="similarity">
    <text evidence="6">Belongs to the tRNA(Ile)-lysidine synthase family.</text>
</comment>
<evidence type="ECO:0000313" key="8">
    <source>
        <dbReference type="EMBL" id="AOM65579.1"/>
    </source>
</evidence>
<keyword evidence="3 6" id="KW-0547">Nucleotide-binding</keyword>
<dbReference type="GO" id="GO:0006400">
    <property type="term" value="P:tRNA modification"/>
    <property type="evidence" value="ECO:0007669"/>
    <property type="project" value="UniProtKB-UniRule"/>
</dbReference>
<dbReference type="SUPFAM" id="SSF52402">
    <property type="entry name" value="Adenine nucleotide alpha hydrolases-like"/>
    <property type="match status" value="1"/>
</dbReference>
<evidence type="ECO:0000256" key="1">
    <source>
        <dbReference type="ARBA" id="ARBA00022598"/>
    </source>
</evidence>
<dbReference type="InterPro" id="IPR012094">
    <property type="entry name" value="tRNA_Ile_lys_synt"/>
</dbReference>
<dbReference type="InterPro" id="IPR011063">
    <property type="entry name" value="TilS/TtcA_N"/>
</dbReference>
<dbReference type="AlphaFoldDB" id="A0A1C9CB34"/>
<accession>A0A1C9CB34</accession>
<comment type="catalytic activity">
    <reaction evidence="5 6">
        <text>cytidine(34) in tRNA(Ile2) + L-lysine + ATP = lysidine(34) in tRNA(Ile2) + AMP + diphosphate + H(+)</text>
        <dbReference type="Rhea" id="RHEA:43744"/>
        <dbReference type="Rhea" id="RHEA-COMP:10625"/>
        <dbReference type="Rhea" id="RHEA-COMP:10670"/>
        <dbReference type="ChEBI" id="CHEBI:15378"/>
        <dbReference type="ChEBI" id="CHEBI:30616"/>
        <dbReference type="ChEBI" id="CHEBI:32551"/>
        <dbReference type="ChEBI" id="CHEBI:33019"/>
        <dbReference type="ChEBI" id="CHEBI:82748"/>
        <dbReference type="ChEBI" id="CHEBI:83665"/>
        <dbReference type="ChEBI" id="CHEBI:456215"/>
        <dbReference type="EC" id="6.3.4.19"/>
    </reaction>
</comment>
<dbReference type="PANTHER" id="PTHR43033">
    <property type="entry name" value="TRNA(ILE)-LYSIDINE SYNTHASE-RELATED"/>
    <property type="match status" value="1"/>
</dbReference>
<dbReference type="CDD" id="cd01992">
    <property type="entry name" value="TilS_N"/>
    <property type="match status" value="1"/>
</dbReference>
<keyword evidence="8" id="KW-0934">Plastid</keyword>
<dbReference type="GeneID" id="29069883"/>
<dbReference type="Pfam" id="PF01171">
    <property type="entry name" value="ATP_bind_3"/>
    <property type="match status" value="1"/>
</dbReference>
<proteinExistence type="inferred from homology"/>
<keyword evidence="1 6" id="KW-0436">Ligase</keyword>
<evidence type="ECO:0000256" key="5">
    <source>
        <dbReference type="ARBA" id="ARBA00048539"/>
    </source>
</evidence>
<geneLocation type="plastid" evidence="8"/>
<evidence type="ECO:0000256" key="2">
    <source>
        <dbReference type="ARBA" id="ARBA00022694"/>
    </source>
</evidence>
<dbReference type="EMBL" id="KX284715">
    <property type="protein sequence ID" value="AOM65579.1"/>
    <property type="molecule type" value="Genomic_DNA"/>
</dbReference>
<keyword evidence="4 6" id="KW-0067">ATP-binding</keyword>
<evidence type="ECO:0000256" key="6">
    <source>
        <dbReference type="HAMAP-Rule" id="MF_01161"/>
    </source>
</evidence>
<dbReference type="InterPro" id="IPR012795">
    <property type="entry name" value="tRNA_Ile_lys_synt_N"/>
</dbReference>
<dbReference type="NCBIfam" id="TIGR02432">
    <property type="entry name" value="lysidine_TilS_N"/>
    <property type="match status" value="1"/>
</dbReference>
<dbReference type="PANTHER" id="PTHR43033:SF1">
    <property type="entry name" value="TRNA(ILE)-LYSIDINE SYNTHASE-RELATED"/>
    <property type="match status" value="1"/>
</dbReference>
<feature type="binding site" evidence="6">
    <location>
        <begin position="30"/>
        <end position="35"/>
    </location>
    <ligand>
        <name>ATP</name>
        <dbReference type="ChEBI" id="CHEBI:30616"/>
    </ligand>
</feature>
<dbReference type="GO" id="GO:0005524">
    <property type="term" value="F:ATP binding"/>
    <property type="evidence" value="ECO:0007669"/>
    <property type="project" value="UniProtKB-UniRule"/>
</dbReference>
<dbReference type="InterPro" id="IPR014729">
    <property type="entry name" value="Rossmann-like_a/b/a_fold"/>
</dbReference>
<dbReference type="Gene3D" id="1.20.59.20">
    <property type="match status" value="1"/>
</dbReference>
<sequence>MPTIIHQKFQQNLTRVIKKRHLQKIIVTVSGGQDSLCLIKLVIDFQKKYNWHIEVIYIDHQWRDDSQKNTQHIINFIQTTNLNLSIYQIQHVILSEVEARNLRYKIFLKHAKDNEYKFVMTAHTETDRIETFLQQIIRGTSIDGATSLTWNRQIGNNIQIIRPLLNFSRGDITWFCRKYYLPIWSDTTNYEYNIQRNRLRNELLPYIKQYFLHRIDKNITSFLEISNQDNEYIKQNAIKLYLISRHNNHIGLNCLLIKEQHLAIQARTLQLFFYYHFNKSINKNVLKQVILLVQQHKNKIRTLYWENLKIYKDRNWLYVY</sequence>
<dbReference type="EC" id="6.3.4.19" evidence="6"/>
<protein>
    <recommendedName>
        <fullName evidence="6">tRNA(Ile)-lysidine synthase</fullName>
        <ecNumber evidence="6">6.3.4.19</ecNumber>
    </recommendedName>
    <alternativeName>
        <fullName evidence="6">tRNA(Ile)-2-lysyl-cytidine synthase</fullName>
    </alternativeName>
    <alternativeName>
        <fullName evidence="6">tRNA(Ile)-lysidine synthetase</fullName>
    </alternativeName>
</protein>
<dbReference type="SUPFAM" id="SSF82829">
    <property type="entry name" value="MesJ substrate recognition domain-like"/>
    <property type="match status" value="1"/>
</dbReference>
<dbReference type="GO" id="GO:0032267">
    <property type="term" value="F:tRNA(Ile)-lysidine synthase activity"/>
    <property type="evidence" value="ECO:0007669"/>
    <property type="project" value="UniProtKB-EC"/>
</dbReference>
<name>A0A1C9CB34_9FLOR</name>
<evidence type="ECO:0000256" key="3">
    <source>
        <dbReference type="ARBA" id="ARBA00022741"/>
    </source>
</evidence>
<gene>
    <name evidence="6 8" type="primary">tilS</name>
    <name evidence="8" type="ORF">Ahnf_094</name>
</gene>
<dbReference type="Gene3D" id="3.40.50.620">
    <property type="entry name" value="HUPs"/>
    <property type="match status" value="1"/>
</dbReference>
<comment type="domain">
    <text evidence="6">The N-terminal region contains the highly conserved SGGXDS motif, predicted to be a P-loop motif involved in ATP binding.</text>
</comment>
<keyword evidence="2 6" id="KW-0819">tRNA processing</keyword>
<dbReference type="HAMAP" id="MF_01161">
    <property type="entry name" value="tRNA_Ile_lys_synt"/>
    <property type="match status" value="1"/>
</dbReference>
<feature type="domain" description="tRNA(Ile)-lysidine/2-thiocytidine synthase N-terminal" evidence="7">
    <location>
        <begin position="24"/>
        <end position="202"/>
    </location>
</feature>
<evidence type="ECO:0000256" key="4">
    <source>
        <dbReference type="ARBA" id="ARBA00022840"/>
    </source>
</evidence>
<organism evidence="8">
    <name type="scientific">Ahnfeltia plicata</name>
    <dbReference type="NCBI Taxonomy" id="28023"/>
    <lineage>
        <taxon>Eukaryota</taxon>
        <taxon>Rhodophyta</taxon>
        <taxon>Florideophyceae</taxon>
        <taxon>Ahnfeltiophycidae</taxon>
        <taxon>Ahnfeltiales</taxon>
        <taxon>Ahnfeltiaceae</taxon>
        <taxon>Ahnfeltia</taxon>
    </lineage>
</organism>
<comment type="function">
    <text evidence="6">Ligates lysine onto the cytidine present at position 34 of the AUA codon-specific tRNA(Ile) that contains the anticodon CAU, in an ATP-dependent manner. Cytidine is converted to lysidine, thus changing the amino acid specificity of the tRNA from methionine to isoleucine.</text>
</comment>
<dbReference type="RefSeq" id="YP_009293891.1">
    <property type="nucleotide sequence ID" value="NC_031145.1"/>
</dbReference>
<reference evidence="8" key="1">
    <citation type="journal article" date="2016" name="BMC Biol.">
        <title>Parallel evolution of highly conserved plastid genome architecture in red seaweeds and seed plants.</title>
        <authorList>
            <person name="Lee J."/>
            <person name="Cho C.H."/>
            <person name="Park S.I."/>
            <person name="Choi J.W."/>
            <person name="Song H.S."/>
            <person name="West J.A."/>
            <person name="Bhattacharya D."/>
            <person name="Yoon H.S."/>
        </authorList>
    </citation>
    <scope>NUCLEOTIDE SEQUENCE</scope>
</reference>
<evidence type="ECO:0000259" key="7">
    <source>
        <dbReference type="Pfam" id="PF01171"/>
    </source>
</evidence>